<evidence type="ECO:0000313" key="3">
    <source>
        <dbReference type="EMBL" id="REH91309.1"/>
    </source>
</evidence>
<feature type="domain" description="HMA" evidence="1">
    <location>
        <begin position="2"/>
        <end position="67"/>
    </location>
</feature>
<dbReference type="Proteomes" id="UP000597038">
    <property type="component" value="Unassembled WGS sequence"/>
</dbReference>
<name>A0A3E0ILX3_9STAP</name>
<gene>
    <name evidence="3" type="ORF">DOS83_11545</name>
    <name evidence="2" type="ORF">I9026_07920</name>
</gene>
<dbReference type="SUPFAM" id="SSF55008">
    <property type="entry name" value="HMA, heavy metal-associated domain"/>
    <property type="match status" value="1"/>
</dbReference>
<dbReference type="CDD" id="cd00371">
    <property type="entry name" value="HMA"/>
    <property type="match status" value="1"/>
</dbReference>
<dbReference type="AlphaFoldDB" id="A0A3E0ILX3"/>
<dbReference type="Proteomes" id="UP000256562">
    <property type="component" value="Unassembled WGS sequence"/>
</dbReference>
<reference evidence="3 4" key="1">
    <citation type="journal article" date="2018" name="Vet. Microbiol.">
        <title>Characterisation of Staphylococcus felis isolated from cats using whole genome sequencing.</title>
        <authorList>
            <person name="Worthing K."/>
            <person name="Pang S."/>
            <person name="Trott D.J."/>
            <person name="Abraham S."/>
            <person name="Coombs G.W."/>
            <person name="Jordan D."/>
            <person name="McIntyre L."/>
            <person name="Davies M.R."/>
            <person name="Norris J."/>
        </authorList>
    </citation>
    <scope>NUCLEOTIDE SEQUENCE [LARGE SCALE GENOMIC DNA]</scope>
    <source>
        <strain evidence="3 4">F9</strain>
    </source>
</reference>
<protein>
    <submittedName>
        <fullName evidence="3">Copper chaperone</fullName>
    </submittedName>
    <submittedName>
        <fullName evidence="2">Heavy-metal-associated domain-containing protein</fullName>
    </submittedName>
</protein>
<dbReference type="InterPro" id="IPR000428">
    <property type="entry name" value="Cu-bd"/>
</dbReference>
<organism evidence="3 4">
    <name type="scientific">Staphylococcus felis</name>
    <dbReference type="NCBI Taxonomy" id="46127"/>
    <lineage>
        <taxon>Bacteria</taxon>
        <taxon>Bacillati</taxon>
        <taxon>Bacillota</taxon>
        <taxon>Bacilli</taxon>
        <taxon>Bacillales</taxon>
        <taxon>Staphylococcaceae</taxon>
        <taxon>Staphylococcus</taxon>
    </lineage>
</organism>
<dbReference type="InterPro" id="IPR006121">
    <property type="entry name" value="HMA_dom"/>
</dbReference>
<sequence length="68" mass="7599">MEKHTILVEGMSCNHCKVAVEEAVSENKDVLSVEAFPSDDKVNVELRDDSALQDVKQRIYDAGYDVKS</sequence>
<dbReference type="GO" id="GO:0005507">
    <property type="term" value="F:copper ion binding"/>
    <property type="evidence" value="ECO:0007669"/>
    <property type="project" value="InterPro"/>
</dbReference>
<evidence type="ECO:0000313" key="5">
    <source>
        <dbReference type="Proteomes" id="UP000597038"/>
    </source>
</evidence>
<dbReference type="GO" id="GO:0006825">
    <property type="term" value="P:copper ion transport"/>
    <property type="evidence" value="ECO:0007669"/>
    <property type="project" value="InterPro"/>
</dbReference>
<dbReference type="EMBL" id="QKXQ01000551">
    <property type="protein sequence ID" value="REH91309.1"/>
    <property type="molecule type" value="Genomic_DNA"/>
</dbReference>
<dbReference type="EMBL" id="JAEDAQ010000012">
    <property type="protein sequence ID" value="MBH9581299.1"/>
    <property type="molecule type" value="Genomic_DNA"/>
</dbReference>
<proteinExistence type="predicted"/>
<keyword evidence="5" id="KW-1185">Reference proteome</keyword>
<dbReference type="Pfam" id="PF00403">
    <property type="entry name" value="HMA"/>
    <property type="match status" value="1"/>
</dbReference>
<evidence type="ECO:0000313" key="2">
    <source>
        <dbReference type="EMBL" id="MBH9581299.1"/>
    </source>
</evidence>
<dbReference type="PRINTS" id="PR00944">
    <property type="entry name" value="CUEXPORT"/>
</dbReference>
<reference evidence="2 5" key="2">
    <citation type="submission" date="2020-12" db="EMBL/GenBank/DDBJ databases">
        <title>Genomic analysis of Staphylococcus felis from a cat with skin infection.</title>
        <authorList>
            <person name="Aslantas O."/>
            <person name="Keskin O."/>
            <person name="Buyukaltay K."/>
            <person name="Gullu Yucetepe A."/>
        </authorList>
    </citation>
    <scope>NUCLEOTIDE SEQUENCE [LARGE SCALE GENOMIC DNA]</scope>
    <source>
        <strain evidence="2 5">HARRANVET</strain>
    </source>
</reference>
<dbReference type="OrthoDB" id="9813965at2"/>
<comment type="caution">
    <text evidence="3">The sequence shown here is derived from an EMBL/GenBank/DDBJ whole genome shotgun (WGS) entry which is preliminary data.</text>
</comment>
<evidence type="ECO:0000313" key="4">
    <source>
        <dbReference type="Proteomes" id="UP000256562"/>
    </source>
</evidence>
<accession>A0A3E0ILX3</accession>
<dbReference type="PROSITE" id="PS50846">
    <property type="entry name" value="HMA_2"/>
    <property type="match status" value="1"/>
</dbReference>
<dbReference type="Gene3D" id="3.30.70.100">
    <property type="match status" value="1"/>
</dbReference>
<evidence type="ECO:0000259" key="1">
    <source>
        <dbReference type="PROSITE" id="PS50846"/>
    </source>
</evidence>
<dbReference type="RefSeq" id="WP_116095117.1">
    <property type="nucleotide sequence ID" value="NZ_JAEDAQ010000012.1"/>
</dbReference>
<dbReference type="InterPro" id="IPR036163">
    <property type="entry name" value="HMA_dom_sf"/>
</dbReference>